<keyword evidence="9" id="KW-1133">Transmembrane helix</keyword>
<keyword evidence="19" id="KW-1185">Reference proteome</keyword>
<dbReference type="GO" id="GO:0007229">
    <property type="term" value="P:integrin-mediated signaling pathway"/>
    <property type="evidence" value="ECO:0007669"/>
    <property type="project" value="UniProtKB-KW"/>
</dbReference>
<dbReference type="InterPro" id="IPR028994">
    <property type="entry name" value="Integrin_alpha_N"/>
</dbReference>
<name>A0A8C7ZW70_9TELE</name>
<evidence type="ECO:0000256" key="6">
    <source>
        <dbReference type="ARBA" id="ARBA00022737"/>
    </source>
</evidence>
<sequence>MTSKIAQPCNAAAFVVFQGLRDCFNIDTKTPRIIKGPKQAQFGYTVQQHVAAGGEKWLLVGAPYEMNGPYQTGDIYKCSLSKRTNGNGCSKLNLGRISLTNVSERKDKMRLGMTLTSNPKDNSFVACGPLWSYECGNSYYSTGICSRVNESFKFSRTIAPAFQRCETYMDIVIVLDGSNSIYPWYEVQAFLINILQKFHVGPGQIQVGVVQYGEKVVHEFKLSDYKSVEEVVKRARSINQRGGEETNTALGINTARSEAFKQGGRRGAKKVMIVITDGESHDSADLKQAIEDSEKDDITRYAIAVLGYYNRRGINPEAFLSEIKYIASDPDDKHFFNVTDESALKDIVDALGERIFSLEGTSKNGTAFGLQMSQAGFSAHSVEDGTVVGAVGAYDWNGAVLKETRQGKVVPPKLSYRQEFPEELKNHGAYLGYTVTSVMSARNGRLLVAGAPRFNHTGKVIIFTLKNSGNLTILHSLKGHQIGSYYGSEIAPMDIDGNGVTDNLLVAAPMFFSGGLEKGKVYIYRITELNRFIFEGTLEIHNGGQNARFGSSLAPVPDLNGDGFNDLVVGAPLEDDHKGAIYVFFSQNSRILRKYKQRIAAADLAPGLQYFGRSIHGVMDMSDDGLVDLAVGSLGAAVILRLTVVRIYTSVRFEPTKINIFVKDCQRGGKDVTCMSAIVCFNITARTAVSLDREIGIKYNVSIMERRFNPRALLDNPSKMQPQNLTLFPGLDTCEHIFFHVMETTDYARPVVFAVQVGLQDPENEPVLDDSWPTLLRTELPFWNGCDEDDHCTPDLSLQSTTDLMTQRLVHIQNSVGCSNTFSYLLCSNIDIWVTVLFQVLEGKRRKMVVDIKLENKGENAYNALFRATYSANLLFSSLIVKVFCVHRSFKEEHILKPFQISLTNLIETNILPFFVSFVFIFCIFRTSRISKLSEINKADNFKVIYYPLKYEGDLLFTRFVTLTEFGSHLPGVPLVIQIHNLGLFPVRDLQLDIEIPQLTKNGNQLLLMDFSRMYHQCISFIYDAYITNYIIDAQITDELHVNSSIFTHISCSLRAFICTSSVVLT</sequence>
<evidence type="ECO:0000256" key="4">
    <source>
        <dbReference type="ARBA" id="ARBA00022723"/>
    </source>
</evidence>
<dbReference type="GO" id="GO:0033627">
    <property type="term" value="P:cell adhesion mediated by integrin"/>
    <property type="evidence" value="ECO:0007669"/>
    <property type="project" value="TreeGrafter"/>
</dbReference>
<dbReference type="PROSITE" id="PS51470">
    <property type="entry name" value="FG_GAP"/>
    <property type="match status" value="4"/>
</dbReference>
<dbReference type="Pfam" id="PF00092">
    <property type="entry name" value="VWA"/>
    <property type="match status" value="1"/>
</dbReference>
<evidence type="ECO:0000256" key="12">
    <source>
        <dbReference type="ARBA" id="ARBA00023157"/>
    </source>
</evidence>
<reference evidence="18" key="1">
    <citation type="submission" date="2025-08" db="UniProtKB">
        <authorList>
            <consortium name="Ensembl"/>
        </authorList>
    </citation>
    <scope>IDENTIFICATION</scope>
</reference>
<comment type="similarity">
    <text evidence="2 16">Belongs to the integrin alpha chain family.</text>
</comment>
<keyword evidence="3" id="KW-0812">Transmembrane</keyword>
<feature type="repeat" description="FG-GAP" evidence="15">
    <location>
        <begin position="597"/>
        <end position="656"/>
    </location>
</feature>
<dbReference type="GeneTree" id="ENSGT00940000155465"/>
<dbReference type="SMART" id="SM00327">
    <property type="entry name" value="VWA"/>
    <property type="match status" value="1"/>
</dbReference>
<dbReference type="PANTHER" id="PTHR23220">
    <property type="entry name" value="INTEGRIN ALPHA"/>
    <property type="match status" value="1"/>
</dbReference>
<dbReference type="GO" id="GO:0009897">
    <property type="term" value="C:external side of plasma membrane"/>
    <property type="evidence" value="ECO:0007669"/>
    <property type="project" value="TreeGrafter"/>
</dbReference>
<evidence type="ECO:0000256" key="15">
    <source>
        <dbReference type="PROSITE-ProRule" id="PRU00803"/>
    </source>
</evidence>
<dbReference type="AlphaFoldDB" id="A0A8C7ZW70"/>
<keyword evidence="14" id="KW-0325">Glycoprotein</keyword>
<evidence type="ECO:0000256" key="11">
    <source>
        <dbReference type="ARBA" id="ARBA00023136"/>
    </source>
</evidence>
<evidence type="ECO:0000256" key="3">
    <source>
        <dbReference type="ARBA" id="ARBA00022692"/>
    </source>
</evidence>
<feature type="repeat" description="FG-GAP" evidence="15">
    <location>
        <begin position="28"/>
        <end position="87"/>
    </location>
</feature>
<evidence type="ECO:0000256" key="10">
    <source>
        <dbReference type="ARBA" id="ARBA00023037"/>
    </source>
</evidence>
<dbReference type="SUPFAM" id="SSF53300">
    <property type="entry name" value="vWA-like"/>
    <property type="match status" value="1"/>
</dbReference>
<dbReference type="PROSITE" id="PS50234">
    <property type="entry name" value="VWFA"/>
    <property type="match status" value="1"/>
</dbReference>
<dbReference type="GO" id="GO:0098609">
    <property type="term" value="P:cell-cell adhesion"/>
    <property type="evidence" value="ECO:0007669"/>
    <property type="project" value="TreeGrafter"/>
</dbReference>
<dbReference type="InterPro" id="IPR036465">
    <property type="entry name" value="vWFA_dom_sf"/>
</dbReference>
<evidence type="ECO:0000313" key="19">
    <source>
        <dbReference type="Proteomes" id="UP000694383"/>
    </source>
</evidence>
<dbReference type="GO" id="GO:0005178">
    <property type="term" value="F:integrin binding"/>
    <property type="evidence" value="ECO:0007669"/>
    <property type="project" value="TreeGrafter"/>
</dbReference>
<feature type="repeat" description="FG-GAP" evidence="15">
    <location>
        <begin position="535"/>
        <end position="593"/>
    </location>
</feature>
<evidence type="ECO:0000256" key="16">
    <source>
        <dbReference type="RuleBase" id="RU003762"/>
    </source>
</evidence>
<dbReference type="Proteomes" id="UP000694383">
    <property type="component" value="Unplaced"/>
</dbReference>
<keyword evidence="7" id="KW-0106">Calcium</keyword>
<evidence type="ECO:0000256" key="5">
    <source>
        <dbReference type="ARBA" id="ARBA00022729"/>
    </source>
</evidence>
<evidence type="ECO:0000259" key="17">
    <source>
        <dbReference type="PROSITE" id="PS50234"/>
    </source>
</evidence>
<proteinExistence type="inferred from homology"/>
<keyword evidence="10 16" id="KW-0401">Integrin</keyword>
<keyword evidence="5" id="KW-0732">Signal</keyword>
<evidence type="ECO:0000256" key="14">
    <source>
        <dbReference type="ARBA" id="ARBA00023180"/>
    </source>
</evidence>
<organism evidence="18 19">
    <name type="scientific">Oryzias sinensis</name>
    <name type="common">Chinese medaka</name>
    <dbReference type="NCBI Taxonomy" id="183150"/>
    <lineage>
        <taxon>Eukaryota</taxon>
        <taxon>Metazoa</taxon>
        <taxon>Chordata</taxon>
        <taxon>Craniata</taxon>
        <taxon>Vertebrata</taxon>
        <taxon>Euteleostomi</taxon>
        <taxon>Actinopterygii</taxon>
        <taxon>Neopterygii</taxon>
        <taxon>Teleostei</taxon>
        <taxon>Neoteleostei</taxon>
        <taxon>Acanthomorphata</taxon>
        <taxon>Ovalentaria</taxon>
        <taxon>Atherinomorphae</taxon>
        <taxon>Beloniformes</taxon>
        <taxon>Adrianichthyidae</taxon>
        <taxon>Oryziinae</taxon>
        <taxon>Oryzias</taxon>
    </lineage>
</organism>
<dbReference type="CDD" id="cd01469">
    <property type="entry name" value="vWA_integrins_alpha_subunit"/>
    <property type="match status" value="1"/>
</dbReference>
<dbReference type="Gene3D" id="3.40.50.410">
    <property type="entry name" value="von Willebrand factor, type A domain"/>
    <property type="match status" value="1"/>
</dbReference>
<dbReference type="Pfam" id="PF01839">
    <property type="entry name" value="FG-GAP"/>
    <property type="match status" value="2"/>
</dbReference>
<dbReference type="InterPro" id="IPR000413">
    <property type="entry name" value="Integrin_alpha"/>
</dbReference>
<feature type="repeat" description="FG-GAP" evidence="15">
    <location>
        <begin position="472"/>
        <end position="533"/>
    </location>
</feature>
<dbReference type="InterPro" id="IPR013519">
    <property type="entry name" value="Int_alpha_beta-p"/>
</dbReference>
<reference evidence="18" key="2">
    <citation type="submission" date="2025-09" db="UniProtKB">
        <authorList>
            <consortium name="Ensembl"/>
        </authorList>
    </citation>
    <scope>IDENTIFICATION</scope>
</reference>
<dbReference type="Gene3D" id="2.130.10.130">
    <property type="entry name" value="Integrin alpha, N-terminal"/>
    <property type="match status" value="1"/>
</dbReference>
<keyword evidence="4" id="KW-0479">Metal-binding</keyword>
<dbReference type="PRINTS" id="PR00453">
    <property type="entry name" value="VWFADOMAIN"/>
</dbReference>
<dbReference type="FunFam" id="2.130.10.130:FF:000004">
    <property type="entry name" value="Integrin subunit alpha 10"/>
    <property type="match status" value="1"/>
</dbReference>
<keyword evidence="6" id="KW-0677">Repeat</keyword>
<evidence type="ECO:0000256" key="8">
    <source>
        <dbReference type="ARBA" id="ARBA00022889"/>
    </source>
</evidence>
<dbReference type="FunFam" id="3.40.50.410:FF:000012">
    <property type="entry name" value="Integrin, alpha 10"/>
    <property type="match status" value="1"/>
</dbReference>
<evidence type="ECO:0000256" key="13">
    <source>
        <dbReference type="ARBA" id="ARBA00023170"/>
    </source>
</evidence>
<accession>A0A8C7ZW70</accession>
<keyword evidence="8 16" id="KW-0130">Cell adhesion</keyword>
<evidence type="ECO:0000256" key="1">
    <source>
        <dbReference type="ARBA" id="ARBA00004479"/>
    </source>
</evidence>
<dbReference type="InterPro" id="IPR013517">
    <property type="entry name" value="FG-GAP"/>
</dbReference>
<evidence type="ECO:0000256" key="9">
    <source>
        <dbReference type="ARBA" id="ARBA00022989"/>
    </source>
</evidence>
<dbReference type="InterPro" id="IPR048285">
    <property type="entry name" value="Integrin_alpha_Ig-like_2"/>
</dbReference>
<keyword evidence="11" id="KW-0472">Membrane</keyword>
<protein>
    <submittedName>
        <fullName evidence="18">Integrin, alpha 11a</fullName>
    </submittedName>
</protein>
<keyword evidence="12" id="KW-1015">Disulfide bond</keyword>
<keyword evidence="13 16" id="KW-0675">Receptor</keyword>
<dbReference type="Pfam" id="PF20805">
    <property type="entry name" value="Integrin_A_Ig_2"/>
    <property type="match status" value="1"/>
</dbReference>
<dbReference type="SUPFAM" id="SSF69179">
    <property type="entry name" value="Integrin domains"/>
    <property type="match status" value="2"/>
</dbReference>
<dbReference type="Gene3D" id="2.60.40.1460">
    <property type="entry name" value="Integrin domains. Chain A, domain 2"/>
    <property type="match status" value="1"/>
</dbReference>
<dbReference type="Gene3D" id="2.60.40.1510">
    <property type="entry name" value="ntegrin, alpha v. Chain A, domain 3"/>
    <property type="match status" value="1"/>
</dbReference>
<dbReference type="GO" id="GO:0008305">
    <property type="term" value="C:integrin complex"/>
    <property type="evidence" value="ECO:0007669"/>
    <property type="project" value="InterPro"/>
</dbReference>
<dbReference type="Ensembl" id="ENSOSIT00000051601.1">
    <property type="protein sequence ID" value="ENSOSIP00000049107.1"/>
    <property type="gene ID" value="ENSOSIG00000023054.1"/>
</dbReference>
<dbReference type="InterPro" id="IPR032695">
    <property type="entry name" value="Integrin_dom_sf"/>
</dbReference>
<evidence type="ECO:0000256" key="2">
    <source>
        <dbReference type="ARBA" id="ARBA00008054"/>
    </source>
</evidence>
<evidence type="ECO:0000256" key="7">
    <source>
        <dbReference type="ARBA" id="ARBA00022837"/>
    </source>
</evidence>
<dbReference type="GO" id="GO:0046872">
    <property type="term" value="F:metal ion binding"/>
    <property type="evidence" value="ECO:0007669"/>
    <property type="project" value="UniProtKB-KW"/>
</dbReference>
<dbReference type="SUPFAM" id="SSF69318">
    <property type="entry name" value="Integrin alpha N-terminal domain"/>
    <property type="match status" value="1"/>
</dbReference>
<feature type="domain" description="VWFA" evidence="17">
    <location>
        <begin position="170"/>
        <end position="351"/>
    </location>
</feature>
<comment type="subcellular location">
    <subcellularLocation>
        <location evidence="1 16">Membrane</location>
        <topology evidence="1 16">Single-pass type I membrane protein</topology>
    </subcellularLocation>
</comment>
<dbReference type="GO" id="GO:0007160">
    <property type="term" value="P:cell-matrix adhesion"/>
    <property type="evidence" value="ECO:0007669"/>
    <property type="project" value="TreeGrafter"/>
</dbReference>
<evidence type="ECO:0000313" key="18">
    <source>
        <dbReference type="Ensembl" id="ENSOSIP00000049107.1"/>
    </source>
</evidence>
<dbReference type="SMART" id="SM00191">
    <property type="entry name" value="Int_alpha"/>
    <property type="match status" value="5"/>
</dbReference>
<dbReference type="PANTHER" id="PTHR23220:SF21">
    <property type="entry name" value="INTEGRIN ALPHA-11"/>
    <property type="match status" value="1"/>
</dbReference>
<dbReference type="InterPro" id="IPR013649">
    <property type="entry name" value="Integrin_alpha_Ig-like_1"/>
</dbReference>
<dbReference type="Pfam" id="PF08441">
    <property type="entry name" value="Integrin_A_Ig_1"/>
    <property type="match status" value="1"/>
</dbReference>
<dbReference type="PRINTS" id="PR01185">
    <property type="entry name" value="INTEGRINA"/>
</dbReference>
<dbReference type="InterPro" id="IPR002035">
    <property type="entry name" value="VWF_A"/>
</dbReference>